<keyword evidence="1 3" id="KW-0627">Porphyrin biosynthesis</keyword>
<evidence type="ECO:0000256" key="2">
    <source>
        <dbReference type="NCBIfam" id="TIGR01464"/>
    </source>
</evidence>
<dbReference type="CDD" id="cd00717">
    <property type="entry name" value="URO-D"/>
    <property type="match status" value="1"/>
</dbReference>
<evidence type="ECO:0000313" key="8">
    <source>
        <dbReference type="Proteomes" id="UP001528411"/>
    </source>
</evidence>
<comment type="function">
    <text evidence="1">Catalyzes the decarboxylation of four acetate groups of uroporphyrinogen-III to yield coproporphyrinogen-III.</text>
</comment>
<dbReference type="PANTHER" id="PTHR21091">
    <property type="entry name" value="METHYLTETRAHYDROFOLATE:HOMOCYSTEINE METHYLTRANSFERASE RELATED"/>
    <property type="match status" value="1"/>
</dbReference>
<dbReference type="EMBL" id="JAQOMS010000002">
    <property type="protein sequence ID" value="MDC2890064.1"/>
    <property type="molecule type" value="Genomic_DNA"/>
</dbReference>
<gene>
    <name evidence="1 7" type="primary">hemE</name>
    <name evidence="7" type="ORF">PN838_16410</name>
</gene>
<feature type="binding site" evidence="1">
    <location>
        <position position="328"/>
    </location>
    <ligand>
        <name>substrate</name>
    </ligand>
</feature>
<comment type="caution">
    <text evidence="1">Lacks conserved residue(s) required for the propagation of feature annotation.</text>
</comment>
<dbReference type="PROSITE" id="PS00906">
    <property type="entry name" value="UROD_1"/>
    <property type="match status" value="1"/>
</dbReference>
<keyword evidence="8" id="KW-1185">Reference proteome</keyword>
<dbReference type="EC" id="4.1.1.37" evidence="1 2"/>
<dbReference type="Pfam" id="PF01208">
    <property type="entry name" value="URO-D"/>
    <property type="match status" value="1"/>
</dbReference>
<feature type="binding site" evidence="1">
    <location>
        <position position="209"/>
    </location>
    <ligand>
        <name>substrate</name>
    </ligand>
</feature>
<reference evidence="7 8" key="1">
    <citation type="submission" date="2023-01" db="EMBL/GenBank/DDBJ databases">
        <title>Psychrosphaera sp. nov., isolated from marine algae.</title>
        <authorList>
            <person name="Bayburt H."/>
            <person name="Choi B.J."/>
            <person name="Kim J.M."/>
            <person name="Choi D.G."/>
            <person name="Jeon C.O."/>
        </authorList>
    </citation>
    <scope>NUCLEOTIDE SEQUENCE [LARGE SCALE GENOMIC DNA]</scope>
    <source>
        <strain evidence="7 8">G1-22</strain>
    </source>
</reference>
<name>A0ABT5FG54_9GAMM</name>
<evidence type="ECO:0000313" key="7">
    <source>
        <dbReference type="EMBL" id="MDC2890064.1"/>
    </source>
</evidence>
<feature type="site" description="Transition state stabilizer" evidence="1">
    <location>
        <position position="77"/>
    </location>
</feature>
<protein>
    <recommendedName>
        <fullName evidence="1 2">Uroporphyrinogen decarboxylase</fullName>
        <shortName evidence="1">UPD</shortName>
        <shortName evidence="1">URO-D</shortName>
        <ecNumber evidence="1 2">4.1.1.37</ecNumber>
    </recommendedName>
</protein>
<dbReference type="InterPro" id="IPR000257">
    <property type="entry name" value="Uroporphyrinogen_deCOase"/>
</dbReference>
<feature type="domain" description="Uroporphyrinogen decarboxylase (URO-D)" evidence="6">
    <location>
        <begin position="142"/>
        <end position="158"/>
    </location>
</feature>
<comment type="catalytic activity">
    <reaction evidence="1 3">
        <text>uroporphyrinogen III + 4 H(+) = coproporphyrinogen III + 4 CO2</text>
        <dbReference type="Rhea" id="RHEA:19865"/>
        <dbReference type="ChEBI" id="CHEBI:15378"/>
        <dbReference type="ChEBI" id="CHEBI:16526"/>
        <dbReference type="ChEBI" id="CHEBI:57308"/>
        <dbReference type="ChEBI" id="CHEBI:57309"/>
        <dbReference type="EC" id="4.1.1.37"/>
    </reaction>
</comment>
<comment type="pathway">
    <text evidence="1 3">Porphyrin-containing compound metabolism; protoporphyrin-IX biosynthesis; coproporphyrinogen-III from 5-aminolevulinate: step 4/4.</text>
</comment>
<evidence type="ECO:0000256" key="3">
    <source>
        <dbReference type="RuleBase" id="RU000554"/>
    </source>
</evidence>
<feature type="binding site" evidence="1">
    <location>
        <position position="154"/>
    </location>
    <ligand>
        <name>substrate</name>
    </ligand>
</feature>
<dbReference type="PANTHER" id="PTHR21091:SF169">
    <property type="entry name" value="UROPORPHYRINOGEN DECARBOXYLASE"/>
    <property type="match status" value="1"/>
</dbReference>
<keyword evidence="1" id="KW-0963">Cytoplasm</keyword>
<comment type="subunit">
    <text evidence="1">Homodimer.</text>
</comment>
<evidence type="ECO:0000259" key="5">
    <source>
        <dbReference type="PROSITE" id="PS00906"/>
    </source>
</evidence>
<dbReference type="GO" id="GO:0004853">
    <property type="term" value="F:uroporphyrinogen decarboxylase activity"/>
    <property type="evidence" value="ECO:0007669"/>
    <property type="project" value="UniProtKB-EC"/>
</dbReference>
<dbReference type="HAMAP" id="MF_00218">
    <property type="entry name" value="URO_D"/>
    <property type="match status" value="1"/>
</dbReference>
<comment type="subcellular location">
    <subcellularLocation>
        <location evidence="1">Cytoplasm</location>
    </subcellularLocation>
</comment>
<comment type="caution">
    <text evidence="7">The sequence shown here is derived from an EMBL/GenBank/DDBJ whole genome shotgun (WGS) entry which is preliminary data.</text>
</comment>
<organism evidence="7 8">
    <name type="scientific">Psychrosphaera algicola</name>
    <dbReference type="NCBI Taxonomy" id="3023714"/>
    <lineage>
        <taxon>Bacteria</taxon>
        <taxon>Pseudomonadati</taxon>
        <taxon>Pseudomonadota</taxon>
        <taxon>Gammaproteobacteria</taxon>
        <taxon>Alteromonadales</taxon>
        <taxon>Pseudoalteromonadaceae</taxon>
        <taxon>Psychrosphaera</taxon>
    </lineage>
</organism>
<accession>A0ABT5FG54</accession>
<dbReference type="Proteomes" id="UP001528411">
    <property type="component" value="Unassembled WGS sequence"/>
</dbReference>
<evidence type="ECO:0000256" key="4">
    <source>
        <dbReference type="RuleBase" id="RU004169"/>
    </source>
</evidence>
<dbReference type="InterPro" id="IPR006361">
    <property type="entry name" value="Uroporphyrinogen_deCO2ase_HemE"/>
</dbReference>
<dbReference type="PROSITE" id="PS00907">
    <property type="entry name" value="UROD_2"/>
    <property type="match status" value="1"/>
</dbReference>
<evidence type="ECO:0000259" key="6">
    <source>
        <dbReference type="PROSITE" id="PS00907"/>
    </source>
</evidence>
<sequence length="355" mass="39450">MTELKNDRYLKALLQQPVDRTPVWMMRQAGRYLPEYRATRAIAGDFVSLMKNPELACEVTMQPLRRYPIDAAILFSDILTIPDAMGLGLYFETGEGPKFQNPIKTQADVAKIGIPDPETELRYVMDAVRTIRKELNGSVPLIGFSGSPWTLATYMVEGGSTKTFSKIKGMMYSEPALMHQLLDKVADSVTSYLNAQIAAGAQSVMIFDTWGGVLTPRDYKDFSLNYMSKIIDGLTRENDGRKVPVTLFTKNGGQWLELMAETGCDALGLDWTINIAEAKRRVGDKVALQGNMDPSMLYATPDRIRQEVKSILTDYGHSGTGHVFNLGHGITPDVTPENAGVFFDSVVEFSPEFHK</sequence>
<feature type="binding site" evidence="1">
    <location>
        <begin position="27"/>
        <end position="31"/>
    </location>
    <ligand>
        <name>substrate</name>
    </ligand>
</feature>
<comment type="similarity">
    <text evidence="1 4">Belongs to the uroporphyrinogen decarboxylase family.</text>
</comment>
<feature type="domain" description="Uroporphyrinogen decarboxylase (URO-D)" evidence="5">
    <location>
        <begin position="22"/>
        <end position="31"/>
    </location>
</feature>
<keyword evidence="1 3" id="KW-0456">Lyase</keyword>
<proteinExistence type="inferred from homology"/>
<evidence type="ECO:0000256" key="1">
    <source>
        <dbReference type="HAMAP-Rule" id="MF_00218"/>
    </source>
</evidence>
<keyword evidence="1 3" id="KW-0210">Decarboxylase</keyword>
<feature type="binding site" evidence="1">
    <location>
        <position position="77"/>
    </location>
    <ligand>
        <name>substrate</name>
    </ligand>
</feature>
<dbReference type="NCBIfam" id="TIGR01464">
    <property type="entry name" value="hemE"/>
    <property type="match status" value="1"/>
</dbReference>
<dbReference type="RefSeq" id="WP_215961969.1">
    <property type="nucleotide sequence ID" value="NZ_JAQOMS010000002.1"/>
</dbReference>